<dbReference type="Gene3D" id="2.170.190.11">
    <property type="entry name" value="Molybdopterin biosynthesis moea protein, domain 3"/>
    <property type="match status" value="1"/>
</dbReference>
<dbReference type="EMBL" id="CP014671">
    <property type="protein sequence ID" value="ANX04954.1"/>
    <property type="molecule type" value="Genomic_DNA"/>
</dbReference>
<dbReference type="GO" id="GO:0046872">
    <property type="term" value="F:metal ion binding"/>
    <property type="evidence" value="ECO:0007669"/>
    <property type="project" value="UniProtKB-UniRule"/>
</dbReference>
<evidence type="ECO:0000256" key="8">
    <source>
        <dbReference type="ARBA" id="ARBA00022842"/>
    </source>
</evidence>
<dbReference type="InParanoid" id="A0A1B1YVW3"/>
<dbReference type="PANTHER" id="PTHR10192:SF5">
    <property type="entry name" value="GEPHYRIN"/>
    <property type="match status" value="1"/>
</dbReference>
<accession>A0A1B1YVW3</accession>
<evidence type="ECO:0000256" key="11">
    <source>
        <dbReference type="RuleBase" id="RU365090"/>
    </source>
</evidence>
<dbReference type="AlphaFoldDB" id="A0A1B1YVW3"/>
<dbReference type="Gene3D" id="3.40.980.10">
    <property type="entry name" value="MoaB/Mog-like domain"/>
    <property type="match status" value="1"/>
</dbReference>
<dbReference type="CDD" id="cd00887">
    <property type="entry name" value="MoeA"/>
    <property type="match status" value="1"/>
</dbReference>
<evidence type="ECO:0000256" key="10">
    <source>
        <dbReference type="ARBA" id="ARBA00047317"/>
    </source>
</evidence>
<dbReference type="PANTHER" id="PTHR10192">
    <property type="entry name" value="MOLYBDOPTERIN BIOSYNTHESIS PROTEIN"/>
    <property type="match status" value="1"/>
</dbReference>
<dbReference type="Gene3D" id="3.90.105.10">
    <property type="entry name" value="Molybdopterin biosynthesis moea protein, domain 2"/>
    <property type="match status" value="1"/>
</dbReference>
<dbReference type="EC" id="2.10.1.1" evidence="11"/>
<evidence type="ECO:0000256" key="2">
    <source>
        <dbReference type="ARBA" id="ARBA00002901"/>
    </source>
</evidence>
<dbReference type="SUPFAM" id="SSF63882">
    <property type="entry name" value="MoeA N-terminal region -like"/>
    <property type="match status" value="1"/>
</dbReference>
<sequence>MDSPDPPDCTPASLGFEVALAQVLGTLTPLPGREEVPLEQALGRVLAQPLLAGMDLQPWPNSAMDGYAFAVADLDLALGEGLTLAGTALAGHPFTGRLAAGQCVRILTGAILPAGADTIVMQEQVIVEGPRVRLTAAVRPGSNVRAPGEDVRAGEVVLPAGSRLGPPQIALAAALGQGHLTVTRRPRVALFTSGDELTPLGQPLAAGAIYDSNRYLLRAMLEEMGVSVVDLGIVADDPDAVRAAFAAARAQADVVISSGGVSVGDADYVRDVFSEFGDIHFWRIDMKPGRPLAFGRLGETWFFGLPGNPVSTAVTFLQFVRPALRLLEGEPASPPLRLELPLLEAVHKAPGRLDFQRGVLSRDATGRLGVRSAGHQGSHVMSSLAAADCLMVLSATAGDLPAGSLVQVELLPWRATTKP</sequence>
<dbReference type="InterPro" id="IPR036688">
    <property type="entry name" value="MoeA_C_domain_IV_sf"/>
</dbReference>
<dbReference type="Pfam" id="PF03454">
    <property type="entry name" value="MoeA_C"/>
    <property type="match status" value="1"/>
</dbReference>
<dbReference type="Pfam" id="PF00994">
    <property type="entry name" value="MoCF_biosynth"/>
    <property type="match status" value="1"/>
</dbReference>
<keyword evidence="5 11" id="KW-0500">Molybdenum</keyword>
<evidence type="ECO:0000256" key="9">
    <source>
        <dbReference type="ARBA" id="ARBA00023150"/>
    </source>
</evidence>
<keyword evidence="8 11" id="KW-0460">Magnesium</keyword>
<keyword evidence="6 11" id="KW-0808">Transferase</keyword>
<dbReference type="GO" id="GO:0061599">
    <property type="term" value="F:molybdopterin molybdotransferase activity"/>
    <property type="evidence" value="ECO:0007669"/>
    <property type="project" value="UniProtKB-UniRule"/>
</dbReference>
<dbReference type="InterPro" id="IPR005110">
    <property type="entry name" value="MoeA_linker/N"/>
</dbReference>
<protein>
    <recommendedName>
        <fullName evidence="11">Molybdopterin molybdenumtransferase</fullName>
        <ecNumber evidence="11">2.10.1.1</ecNumber>
    </recommendedName>
</protein>
<dbReference type="RefSeq" id="WP_068806200.1">
    <property type="nucleotide sequence ID" value="NZ_CP014671.1"/>
</dbReference>
<dbReference type="InterPro" id="IPR036425">
    <property type="entry name" value="MoaB/Mog-like_dom_sf"/>
</dbReference>
<dbReference type="KEGG" id="gbi:PG2T_12740"/>
<evidence type="ECO:0000313" key="14">
    <source>
        <dbReference type="Proteomes" id="UP000092952"/>
    </source>
</evidence>
<dbReference type="InterPro" id="IPR038987">
    <property type="entry name" value="MoeA-like"/>
</dbReference>
<reference evidence="14" key="1">
    <citation type="submission" date="2016-03" db="EMBL/GenBank/DDBJ databases">
        <title>Complete genome sequence of Solimmundus cernigliae, representing a novel lineage of polycyclic aromatic hydrocarbon degraders within the Gammaproteobacteria.</title>
        <authorList>
            <person name="Singleton D.R."/>
            <person name="Dickey A.N."/>
            <person name="Scholl E.H."/>
            <person name="Wright F.A."/>
            <person name="Aitken M.D."/>
        </authorList>
    </citation>
    <scope>NUCLEOTIDE SEQUENCE [LARGE SCALE GENOMIC DNA]</scope>
    <source>
        <strain evidence="14">TR3.2</strain>
    </source>
</reference>
<keyword evidence="7 11" id="KW-0479">Metal-binding</keyword>
<dbReference type="SUPFAM" id="SSF53218">
    <property type="entry name" value="Molybdenum cofactor biosynthesis proteins"/>
    <property type="match status" value="1"/>
</dbReference>
<dbReference type="GO" id="GO:0006777">
    <property type="term" value="P:Mo-molybdopterin cofactor biosynthetic process"/>
    <property type="evidence" value="ECO:0007669"/>
    <property type="project" value="UniProtKB-UniRule"/>
</dbReference>
<evidence type="ECO:0000256" key="5">
    <source>
        <dbReference type="ARBA" id="ARBA00022505"/>
    </source>
</evidence>
<name>A0A1B1YVW3_9GAMM</name>
<dbReference type="FunFam" id="3.40.980.10:FF:000004">
    <property type="entry name" value="Molybdopterin molybdenumtransferase"/>
    <property type="match status" value="1"/>
</dbReference>
<dbReference type="InterPro" id="IPR001453">
    <property type="entry name" value="MoaB/Mog_dom"/>
</dbReference>
<dbReference type="SMART" id="SM00852">
    <property type="entry name" value="MoCF_biosynth"/>
    <property type="match status" value="1"/>
</dbReference>
<dbReference type="InterPro" id="IPR036135">
    <property type="entry name" value="MoeA_linker/N_sf"/>
</dbReference>
<dbReference type="NCBIfam" id="TIGR00177">
    <property type="entry name" value="molyb_syn"/>
    <property type="match status" value="1"/>
</dbReference>
<evidence type="ECO:0000256" key="1">
    <source>
        <dbReference type="ARBA" id="ARBA00001946"/>
    </source>
</evidence>
<comment type="function">
    <text evidence="2 11">Catalyzes the insertion of molybdate into adenylated molybdopterin with the concomitant release of AMP.</text>
</comment>
<proteinExistence type="inferred from homology"/>
<feature type="domain" description="MoaB/Mog" evidence="12">
    <location>
        <begin position="189"/>
        <end position="326"/>
    </location>
</feature>
<comment type="similarity">
    <text evidence="4 11">Belongs to the MoeA family.</text>
</comment>
<dbReference type="UniPathway" id="UPA00344"/>
<dbReference type="Gene3D" id="2.40.340.10">
    <property type="entry name" value="MoeA, C-terminal, domain IV"/>
    <property type="match status" value="1"/>
</dbReference>
<dbReference type="NCBIfam" id="NF045515">
    <property type="entry name" value="Glp_gephyrin"/>
    <property type="match status" value="1"/>
</dbReference>
<dbReference type="STRING" id="1810504.PG2T_12740"/>
<comment type="pathway">
    <text evidence="3 11">Cofactor biosynthesis; molybdopterin biosynthesis.</text>
</comment>
<organism evidence="13 14">
    <name type="scientific">Immundisolibacter cernigliae</name>
    <dbReference type="NCBI Taxonomy" id="1810504"/>
    <lineage>
        <taxon>Bacteria</taxon>
        <taxon>Pseudomonadati</taxon>
        <taxon>Pseudomonadota</taxon>
        <taxon>Gammaproteobacteria</taxon>
        <taxon>Immundisolibacterales</taxon>
        <taxon>Immundisolibacteraceae</taxon>
        <taxon>Immundisolibacter</taxon>
    </lineage>
</organism>
<dbReference type="InterPro" id="IPR005111">
    <property type="entry name" value="MoeA_C_domain_IV"/>
</dbReference>
<evidence type="ECO:0000256" key="7">
    <source>
        <dbReference type="ARBA" id="ARBA00022723"/>
    </source>
</evidence>
<dbReference type="OrthoDB" id="9804758at2"/>
<dbReference type="Pfam" id="PF03453">
    <property type="entry name" value="MoeA_N"/>
    <property type="match status" value="1"/>
</dbReference>
<dbReference type="GO" id="GO:0005829">
    <property type="term" value="C:cytosol"/>
    <property type="evidence" value="ECO:0007669"/>
    <property type="project" value="TreeGrafter"/>
</dbReference>
<gene>
    <name evidence="13" type="ORF">PG2T_12740</name>
</gene>
<comment type="catalytic activity">
    <reaction evidence="10">
        <text>adenylyl-molybdopterin + molybdate = Mo-molybdopterin + AMP + H(+)</text>
        <dbReference type="Rhea" id="RHEA:35047"/>
        <dbReference type="ChEBI" id="CHEBI:15378"/>
        <dbReference type="ChEBI" id="CHEBI:36264"/>
        <dbReference type="ChEBI" id="CHEBI:62727"/>
        <dbReference type="ChEBI" id="CHEBI:71302"/>
        <dbReference type="ChEBI" id="CHEBI:456215"/>
        <dbReference type="EC" id="2.10.1.1"/>
    </reaction>
</comment>
<dbReference type="SUPFAM" id="SSF63867">
    <property type="entry name" value="MoeA C-terminal domain-like"/>
    <property type="match status" value="1"/>
</dbReference>
<keyword evidence="14" id="KW-1185">Reference proteome</keyword>
<evidence type="ECO:0000256" key="4">
    <source>
        <dbReference type="ARBA" id="ARBA00010763"/>
    </source>
</evidence>
<evidence type="ECO:0000313" key="13">
    <source>
        <dbReference type="EMBL" id="ANX04954.1"/>
    </source>
</evidence>
<evidence type="ECO:0000259" key="12">
    <source>
        <dbReference type="SMART" id="SM00852"/>
    </source>
</evidence>
<keyword evidence="9 11" id="KW-0501">Molybdenum cofactor biosynthesis</keyword>
<dbReference type="FunCoup" id="A0A1B1YVW3">
    <property type="interactions" value="544"/>
</dbReference>
<dbReference type="Proteomes" id="UP000092952">
    <property type="component" value="Chromosome"/>
</dbReference>
<evidence type="ECO:0000256" key="6">
    <source>
        <dbReference type="ARBA" id="ARBA00022679"/>
    </source>
</evidence>
<comment type="cofactor">
    <cofactor evidence="1 11">
        <name>Mg(2+)</name>
        <dbReference type="ChEBI" id="CHEBI:18420"/>
    </cofactor>
</comment>
<evidence type="ECO:0000256" key="3">
    <source>
        <dbReference type="ARBA" id="ARBA00005046"/>
    </source>
</evidence>